<dbReference type="SUPFAM" id="SSF46785">
    <property type="entry name" value="Winged helix' DNA-binding domain"/>
    <property type="match status" value="1"/>
</dbReference>
<feature type="binding site" evidence="11">
    <location>
        <position position="98"/>
    </location>
    <ligand>
        <name>Zn(2+)</name>
        <dbReference type="ChEBI" id="CHEBI:29105"/>
    </ligand>
</feature>
<organism evidence="12 13">
    <name type="scientific">Arachnia propionica</name>
    <dbReference type="NCBI Taxonomy" id="1750"/>
    <lineage>
        <taxon>Bacteria</taxon>
        <taxon>Bacillati</taxon>
        <taxon>Actinomycetota</taxon>
        <taxon>Actinomycetes</taxon>
        <taxon>Propionibacteriales</taxon>
        <taxon>Propionibacteriaceae</taxon>
        <taxon>Arachnia</taxon>
    </lineage>
</organism>
<gene>
    <name evidence="12" type="ORF">EII34_01870</name>
</gene>
<comment type="subcellular location">
    <subcellularLocation>
        <location evidence="1">Cytoplasm</location>
    </subcellularLocation>
</comment>
<evidence type="ECO:0000256" key="6">
    <source>
        <dbReference type="ARBA" id="ARBA00022833"/>
    </source>
</evidence>
<dbReference type="Proteomes" id="UP000280819">
    <property type="component" value="Unassembled WGS sequence"/>
</dbReference>
<dbReference type="GO" id="GO:1900376">
    <property type="term" value="P:regulation of secondary metabolite biosynthetic process"/>
    <property type="evidence" value="ECO:0007669"/>
    <property type="project" value="TreeGrafter"/>
</dbReference>
<dbReference type="InterPro" id="IPR043135">
    <property type="entry name" value="Fur_C"/>
</dbReference>
<keyword evidence="3" id="KW-0963">Cytoplasm</keyword>
<name>A0A3P1TDR9_9ACTN</name>
<proteinExistence type="inferred from homology"/>
<evidence type="ECO:0000256" key="1">
    <source>
        <dbReference type="ARBA" id="ARBA00004496"/>
    </source>
</evidence>
<dbReference type="RefSeq" id="WP_124842286.1">
    <property type="nucleotide sequence ID" value="NZ_JAUNKP010000001.1"/>
</dbReference>
<dbReference type="Gene3D" id="1.10.10.10">
    <property type="entry name" value="Winged helix-like DNA-binding domain superfamily/Winged helix DNA-binding domain"/>
    <property type="match status" value="1"/>
</dbReference>
<evidence type="ECO:0000256" key="11">
    <source>
        <dbReference type="PIRSR" id="PIRSR602481-1"/>
    </source>
</evidence>
<feature type="binding site" evidence="11">
    <location>
        <position position="135"/>
    </location>
    <ligand>
        <name>Zn(2+)</name>
        <dbReference type="ChEBI" id="CHEBI:29105"/>
    </ligand>
</feature>
<evidence type="ECO:0000256" key="2">
    <source>
        <dbReference type="ARBA" id="ARBA00007957"/>
    </source>
</evidence>
<feature type="binding site" evidence="11">
    <location>
        <position position="138"/>
    </location>
    <ligand>
        <name>Zn(2+)</name>
        <dbReference type="ChEBI" id="CHEBI:29105"/>
    </ligand>
</feature>
<comment type="caution">
    <text evidence="12">The sequence shown here is derived from an EMBL/GenBank/DDBJ whole genome shotgun (WGS) entry which is preliminary data.</text>
</comment>
<keyword evidence="7" id="KW-0408">Iron</keyword>
<keyword evidence="10" id="KW-0804">Transcription</keyword>
<keyword evidence="9" id="KW-0238">DNA-binding</keyword>
<comment type="similarity">
    <text evidence="2">Belongs to the Fur family.</text>
</comment>
<keyword evidence="5 11" id="KW-0479">Metal-binding</keyword>
<reference evidence="12 13" key="1">
    <citation type="submission" date="2018-11" db="EMBL/GenBank/DDBJ databases">
        <title>Genomes From Bacteria Associated with the Canine Oral Cavity: a Test Case for Automated Genome-Based Taxonomic Assignment.</title>
        <authorList>
            <person name="Coil D.A."/>
            <person name="Jospin G."/>
            <person name="Darling A.E."/>
            <person name="Wallis C."/>
            <person name="Davis I.J."/>
            <person name="Harris S."/>
            <person name="Eisen J.A."/>
            <person name="Holcombe L.J."/>
            <person name="O'Flynn C."/>
        </authorList>
    </citation>
    <scope>NUCLEOTIDE SEQUENCE [LARGE SCALE GENOMIC DNA]</scope>
    <source>
        <strain evidence="12 13">OH887_COT-365</strain>
    </source>
</reference>
<evidence type="ECO:0000313" key="12">
    <source>
        <dbReference type="EMBL" id="RRD07255.1"/>
    </source>
</evidence>
<evidence type="ECO:0000256" key="9">
    <source>
        <dbReference type="ARBA" id="ARBA00023125"/>
    </source>
</evidence>
<dbReference type="GO" id="GO:0045892">
    <property type="term" value="P:negative regulation of DNA-templated transcription"/>
    <property type="evidence" value="ECO:0007669"/>
    <property type="project" value="TreeGrafter"/>
</dbReference>
<dbReference type="PANTHER" id="PTHR33202">
    <property type="entry name" value="ZINC UPTAKE REGULATION PROTEIN"/>
    <property type="match status" value="1"/>
</dbReference>
<dbReference type="EMBL" id="RQZG01000001">
    <property type="protein sequence ID" value="RRD07255.1"/>
    <property type="molecule type" value="Genomic_DNA"/>
</dbReference>
<evidence type="ECO:0000256" key="7">
    <source>
        <dbReference type="ARBA" id="ARBA00023004"/>
    </source>
</evidence>
<protein>
    <submittedName>
        <fullName evidence="12">Transcriptional repressor</fullName>
    </submittedName>
</protein>
<dbReference type="PANTHER" id="PTHR33202:SF18">
    <property type="entry name" value="TRANSCRIPTIONAL REGULATOR FURA"/>
    <property type="match status" value="1"/>
</dbReference>
<dbReference type="GO" id="GO:0005737">
    <property type="term" value="C:cytoplasm"/>
    <property type="evidence" value="ECO:0007669"/>
    <property type="project" value="UniProtKB-SubCell"/>
</dbReference>
<dbReference type="GO" id="GO:0003700">
    <property type="term" value="F:DNA-binding transcription factor activity"/>
    <property type="evidence" value="ECO:0007669"/>
    <property type="project" value="InterPro"/>
</dbReference>
<dbReference type="InterPro" id="IPR036390">
    <property type="entry name" value="WH_DNA-bd_sf"/>
</dbReference>
<dbReference type="AlphaFoldDB" id="A0A3P1TDR9"/>
<accession>A0A3P1TDR9</accession>
<dbReference type="CDD" id="cd07153">
    <property type="entry name" value="Fur_like"/>
    <property type="match status" value="1"/>
</dbReference>
<comment type="cofactor">
    <cofactor evidence="11">
        <name>Zn(2+)</name>
        <dbReference type="ChEBI" id="CHEBI:29105"/>
    </cofactor>
    <text evidence="11">Binds 1 zinc ion per subunit.</text>
</comment>
<dbReference type="Gene3D" id="3.30.1490.190">
    <property type="match status" value="1"/>
</dbReference>
<dbReference type="InterPro" id="IPR002481">
    <property type="entry name" value="FUR"/>
</dbReference>
<keyword evidence="4" id="KW-0678">Repressor</keyword>
<dbReference type="OrthoDB" id="5242893at2"/>
<feature type="binding site" evidence="11">
    <location>
        <position position="95"/>
    </location>
    <ligand>
        <name>Zn(2+)</name>
        <dbReference type="ChEBI" id="CHEBI:29105"/>
    </ligand>
</feature>
<dbReference type="GO" id="GO:0000976">
    <property type="term" value="F:transcription cis-regulatory region binding"/>
    <property type="evidence" value="ECO:0007669"/>
    <property type="project" value="TreeGrafter"/>
</dbReference>
<dbReference type="Pfam" id="PF01475">
    <property type="entry name" value="FUR"/>
    <property type="match status" value="1"/>
</dbReference>
<evidence type="ECO:0000313" key="13">
    <source>
        <dbReference type="Proteomes" id="UP000280819"/>
    </source>
</evidence>
<evidence type="ECO:0000256" key="4">
    <source>
        <dbReference type="ARBA" id="ARBA00022491"/>
    </source>
</evidence>
<sequence length="145" mass="15492">MSSTSSDHSAALRSAGLRVTSARLAVLEALETHPHATIELTRELAIRKIGSLSVQATYDVLAALCEVGLIRRVEPAGSVARFELATGDNHHHLKCRRCGDLRDVACHKGVAPCLEPTDAQGFRVDEAEVIYWGTCPACLTAEGTA</sequence>
<evidence type="ECO:0000256" key="8">
    <source>
        <dbReference type="ARBA" id="ARBA00023015"/>
    </source>
</evidence>
<evidence type="ECO:0000256" key="5">
    <source>
        <dbReference type="ARBA" id="ARBA00022723"/>
    </source>
</evidence>
<dbReference type="GO" id="GO:0008270">
    <property type="term" value="F:zinc ion binding"/>
    <property type="evidence" value="ECO:0007669"/>
    <property type="project" value="TreeGrafter"/>
</dbReference>
<evidence type="ECO:0000256" key="3">
    <source>
        <dbReference type="ARBA" id="ARBA00022490"/>
    </source>
</evidence>
<evidence type="ECO:0000256" key="10">
    <source>
        <dbReference type="ARBA" id="ARBA00023163"/>
    </source>
</evidence>
<dbReference type="InterPro" id="IPR036388">
    <property type="entry name" value="WH-like_DNA-bd_sf"/>
</dbReference>
<keyword evidence="8" id="KW-0805">Transcription regulation</keyword>
<keyword evidence="6 11" id="KW-0862">Zinc</keyword>